<evidence type="ECO:0000313" key="3">
    <source>
        <dbReference type="Proteomes" id="UP000886874"/>
    </source>
</evidence>
<evidence type="ECO:0000313" key="2">
    <source>
        <dbReference type="EMBL" id="HIQ68781.1"/>
    </source>
</evidence>
<evidence type="ECO:0000259" key="1">
    <source>
        <dbReference type="Pfam" id="PF16112"/>
    </source>
</evidence>
<name>A0A9D1CMI6_9FIRM</name>
<comment type="caution">
    <text evidence="2">The sequence shown here is derived from an EMBL/GenBank/DDBJ whole genome shotgun (WGS) entry which is preliminary data.</text>
</comment>
<dbReference type="Proteomes" id="UP000886874">
    <property type="component" value="Unassembled WGS sequence"/>
</dbReference>
<dbReference type="Pfam" id="PF16112">
    <property type="entry name" value="DUF4830"/>
    <property type="match status" value="1"/>
</dbReference>
<dbReference type="AlphaFoldDB" id="A0A9D1CMI6"/>
<proteinExistence type="predicted"/>
<organism evidence="2 3">
    <name type="scientific">Candidatus Avoscillospira stercorigallinarum</name>
    <dbReference type="NCBI Taxonomy" id="2840708"/>
    <lineage>
        <taxon>Bacteria</taxon>
        <taxon>Bacillati</taxon>
        <taxon>Bacillota</taxon>
        <taxon>Clostridia</taxon>
        <taxon>Eubacteriales</taxon>
        <taxon>Oscillospiraceae</taxon>
        <taxon>Oscillospiraceae incertae sedis</taxon>
        <taxon>Candidatus Avoscillospira</taxon>
    </lineage>
</organism>
<sequence length="159" mass="16988">MSAKVSKRKVLTGLIVAVAVVVLLAVLLGKAGEAPAASVQESAAAEIDAGSNEGRVAFLQSFGWEVAETPVETQEVKIPVEFNNVFTRYNQLQQSQGYDLSQYAGKAVKRYVYAITNYPEDEGQNHFATVLVHGDEVIGGDVTDTRQGGNMHGFAMPAA</sequence>
<dbReference type="InterPro" id="IPR032257">
    <property type="entry name" value="DUF4830"/>
</dbReference>
<dbReference type="EMBL" id="DVFN01000007">
    <property type="protein sequence ID" value="HIQ68781.1"/>
    <property type="molecule type" value="Genomic_DNA"/>
</dbReference>
<reference evidence="2" key="2">
    <citation type="journal article" date="2021" name="PeerJ">
        <title>Extensive microbial diversity within the chicken gut microbiome revealed by metagenomics and culture.</title>
        <authorList>
            <person name="Gilroy R."/>
            <person name="Ravi A."/>
            <person name="Getino M."/>
            <person name="Pursley I."/>
            <person name="Horton D.L."/>
            <person name="Alikhan N.F."/>
            <person name="Baker D."/>
            <person name="Gharbi K."/>
            <person name="Hall N."/>
            <person name="Watson M."/>
            <person name="Adriaenssens E.M."/>
            <person name="Foster-Nyarko E."/>
            <person name="Jarju S."/>
            <person name="Secka A."/>
            <person name="Antonio M."/>
            <person name="Oren A."/>
            <person name="Chaudhuri R.R."/>
            <person name="La Ragione R."/>
            <person name="Hildebrand F."/>
            <person name="Pallen M.J."/>
        </authorList>
    </citation>
    <scope>NUCLEOTIDE SEQUENCE</scope>
    <source>
        <strain evidence="2">ChiSjej2B20-13462</strain>
    </source>
</reference>
<accession>A0A9D1CMI6</accession>
<feature type="domain" description="DUF4830" evidence="1">
    <location>
        <begin position="58"/>
        <end position="142"/>
    </location>
</feature>
<protein>
    <submittedName>
        <fullName evidence="2">DUF4830 domain-containing protein</fullName>
    </submittedName>
</protein>
<gene>
    <name evidence="2" type="ORF">IAA67_00390</name>
</gene>
<reference evidence="2" key="1">
    <citation type="submission" date="2020-10" db="EMBL/GenBank/DDBJ databases">
        <authorList>
            <person name="Gilroy R."/>
        </authorList>
    </citation>
    <scope>NUCLEOTIDE SEQUENCE</scope>
    <source>
        <strain evidence="2">ChiSjej2B20-13462</strain>
    </source>
</reference>